<keyword evidence="3" id="KW-0862">Zinc</keyword>
<dbReference type="OMA" id="RVGRNWD"/>
<organism evidence="5 6">
    <name type="scientific">Neolamprologus brichardi</name>
    <name type="common">Fairy cichlid</name>
    <name type="synonym">Lamprologus brichardi</name>
    <dbReference type="NCBI Taxonomy" id="32507"/>
    <lineage>
        <taxon>Eukaryota</taxon>
        <taxon>Metazoa</taxon>
        <taxon>Chordata</taxon>
        <taxon>Craniata</taxon>
        <taxon>Vertebrata</taxon>
        <taxon>Euteleostomi</taxon>
        <taxon>Actinopterygii</taxon>
        <taxon>Neopterygii</taxon>
        <taxon>Teleostei</taxon>
        <taxon>Neoteleostei</taxon>
        <taxon>Acanthomorphata</taxon>
        <taxon>Ovalentaria</taxon>
        <taxon>Cichlomorphae</taxon>
        <taxon>Cichliformes</taxon>
        <taxon>Cichlidae</taxon>
        <taxon>African cichlids</taxon>
        <taxon>Pseudocrenilabrinae</taxon>
        <taxon>Lamprologini</taxon>
        <taxon>Neolamprologus</taxon>
    </lineage>
</organism>
<dbReference type="InterPro" id="IPR043136">
    <property type="entry name" value="B30.2/SPRY_sf"/>
</dbReference>
<keyword evidence="2" id="KW-0863">Zinc-finger</keyword>
<dbReference type="PROSITE" id="PS50188">
    <property type="entry name" value="B302_SPRY"/>
    <property type="match status" value="1"/>
</dbReference>
<sequence>NLLGPGVHICGHHILGCLKIPKFTLQGTQRYQILALSFSDGVELKFDETTASKRLILEGDRKVKTVKKVEEKPARPENEDRFKRSQVFCVEGLKGLCYWEVEWSGTVCIAAAYKRVGRNWDSGGGLGCNEMSWALSCSRTKCTALHGKTSTKLELPSSKKIAVFLDWEGGILSYYSVSSEKLSLIHTFHAKFTEPLFPAFWFKTGSVTLCEIN</sequence>
<dbReference type="PANTHER" id="PTHR25465">
    <property type="entry name" value="B-BOX DOMAIN CONTAINING"/>
    <property type="match status" value="1"/>
</dbReference>
<dbReference type="InterPro" id="IPR003879">
    <property type="entry name" value="Butyrophylin_SPRY"/>
</dbReference>
<accession>A0A3Q4GD92</accession>
<dbReference type="InterPro" id="IPR003877">
    <property type="entry name" value="SPRY_dom"/>
</dbReference>
<dbReference type="PANTHER" id="PTHR25465:SF5">
    <property type="entry name" value="E3 UBIQUITIN_ISG15 LIGASE TRIM25-RELATED"/>
    <property type="match status" value="1"/>
</dbReference>
<evidence type="ECO:0000313" key="6">
    <source>
        <dbReference type="Proteomes" id="UP000261580"/>
    </source>
</evidence>
<evidence type="ECO:0000313" key="5">
    <source>
        <dbReference type="Ensembl" id="ENSNBRP00000000932.1"/>
    </source>
</evidence>
<dbReference type="SMART" id="SM00449">
    <property type="entry name" value="SPRY"/>
    <property type="match status" value="1"/>
</dbReference>
<dbReference type="Bgee" id="ENSNBRG00000000804">
    <property type="expression patterns" value="Expressed in brain"/>
</dbReference>
<dbReference type="GO" id="GO:0008270">
    <property type="term" value="F:zinc ion binding"/>
    <property type="evidence" value="ECO:0007669"/>
    <property type="project" value="UniProtKB-KW"/>
</dbReference>
<evidence type="ECO:0000256" key="1">
    <source>
        <dbReference type="ARBA" id="ARBA00022723"/>
    </source>
</evidence>
<proteinExistence type="predicted"/>
<dbReference type="PRINTS" id="PR01407">
    <property type="entry name" value="BUTYPHLNCDUF"/>
</dbReference>
<protein>
    <recommendedName>
        <fullName evidence="4">B30.2/SPRY domain-containing protein</fullName>
    </recommendedName>
</protein>
<evidence type="ECO:0000259" key="4">
    <source>
        <dbReference type="PROSITE" id="PS50188"/>
    </source>
</evidence>
<dbReference type="STRING" id="32507.ENSNBRP00000000932"/>
<reference evidence="5" key="1">
    <citation type="submission" date="2025-08" db="UniProtKB">
        <authorList>
            <consortium name="Ensembl"/>
        </authorList>
    </citation>
    <scope>IDENTIFICATION</scope>
</reference>
<keyword evidence="1" id="KW-0479">Metal-binding</keyword>
<dbReference type="AlphaFoldDB" id="A0A3Q4GD92"/>
<feature type="domain" description="B30.2/SPRY" evidence="4">
    <location>
        <begin position="24"/>
        <end position="213"/>
    </location>
</feature>
<dbReference type="Ensembl" id="ENSNBRT00000000983.1">
    <property type="protein sequence ID" value="ENSNBRP00000000932.1"/>
    <property type="gene ID" value="ENSNBRG00000000804.1"/>
</dbReference>
<dbReference type="Gene3D" id="2.60.120.920">
    <property type="match status" value="1"/>
</dbReference>
<dbReference type="GeneTree" id="ENSGT00940000154395"/>
<dbReference type="Pfam" id="PF00622">
    <property type="entry name" value="SPRY"/>
    <property type="match status" value="1"/>
</dbReference>
<dbReference type="SUPFAM" id="SSF49899">
    <property type="entry name" value="Concanavalin A-like lectins/glucanases"/>
    <property type="match status" value="1"/>
</dbReference>
<dbReference type="InterPro" id="IPR051051">
    <property type="entry name" value="E3_ubiq-ligase_TRIM/RNF"/>
</dbReference>
<evidence type="ECO:0000256" key="3">
    <source>
        <dbReference type="ARBA" id="ARBA00022833"/>
    </source>
</evidence>
<dbReference type="InterPro" id="IPR013320">
    <property type="entry name" value="ConA-like_dom_sf"/>
</dbReference>
<name>A0A3Q4GD92_NEOBR</name>
<evidence type="ECO:0000256" key="2">
    <source>
        <dbReference type="ARBA" id="ARBA00022771"/>
    </source>
</evidence>
<dbReference type="Proteomes" id="UP000261580">
    <property type="component" value="Unassembled WGS sequence"/>
</dbReference>
<keyword evidence="6" id="KW-1185">Reference proteome</keyword>
<reference evidence="5" key="2">
    <citation type="submission" date="2025-09" db="UniProtKB">
        <authorList>
            <consortium name="Ensembl"/>
        </authorList>
    </citation>
    <scope>IDENTIFICATION</scope>
</reference>
<dbReference type="InterPro" id="IPR001870">
    <property type="entry name" value="B30.2/SPRY"/>
</dbReference>